<dbReference type="GO" id="GO:0005524">
    <property type="term" value="F:ATP binding"/>
    <property type="evidence" value="ECO:0007669"/>
    <property type="project" value="UniProtKB-KW"/>
</dbReference>
<keyword evidence="8" id="KW-0547">Nucleotide-binding</keyword>
<feature type="transmembrane region" description="Helical" evidence="14">
    <location>
        <begin position="175"/>
        <end position="197"/>
    </location>
</feature>
<feature type="transmembrane region" description="Helical" evidence="14">
    <location>
        <begin position="137"/>
        <end position="163"/>
    </location>
</feature>
<keyword evidence="17" id="KW-1185">Reference proteome</keyword>
<dbReference type="GO" id="GO:0005886">
    <property type="term" value="C:plasma membrane"/>
    <property type="evidence" value="ECO:0007669"/>
    <property type="project" value="UniProtKB-SubCell"/>
</dbReference>
<proteinExistence type="predicted"/>
<dbReference type="InterPro" id="IPR003661">
    <property type="entry name" value="HisK_dim/P_dom"/>
</dbReference>
<evidence type="ECO:0000256" key="8">
    <source>
        <dbReference type="ARBA" id="ARBA00022741"/>
    </source>
</evidence>
<dbReference type="Proteomes" id="UP000289200">
    <property type="component" value="Unassembled WGS sequence"/>
</dbReference>
<dbReference type="AlphaFoldDB" id="A0A447CY61"/>
<keyword evidence="13 14" id="KW-0472">Membrane</keyword>
<keyword evidence="9" id="KW-0418">Kinase</keyword>
<keyword evidence="11 14" id="KW-1133">Transmembrane helix</keyword>
<dbReference type="SMART" id="SM00388">
    <property type="entry name" value="HisKA"/>
    <property type="match status" value="1"/>
</dbReference>
<dbReference type="InterPro" id="IPR036097">
    <property type="entry name" value="HisK_dim/P_sf"/>
</dbReference>
<feature type="transmembrane region" description="Helical" evidence="14">
    <location>
        <begin position="64"/>
        <end position="88"/>
    </location>
</feature>
<accession>A0A447CY61</accession>
<evidence type="ECO:0000259" key="15">
    <source>
        <dbReference type="PROSITE" id="PS50109"/>
    </source>
</evidence>
<feature type="transmembrane region" description="Helical" evidence="14">
    <location>
        <begin position="23"/>
        <end position="43"/>
    </location>
</feature>
<comment type="caution">
    <text evidence="16">The sequence shown here is derived from an EMBL/GenBank/DDBJ whole genome shotgun (WGS) entry which is preliminary data.</text>
</comment>
<evidence type="ECO:0000256" key="12">
    <source>
        <dbReference type="ARBA" id="ARBA00023012"/>
    </source>
</evidence>
<keyword evidence="5" id="KW-0597">Phosphoprotein</keyword>
<keyword evidence="4" id="KW-1003">Cell membrane</keyword>
<evidence type="ECO:0000256" key="6">
    <source>
        <dbReference type="ARBA" id="ARBA00022679"/>
    </source>
</evidence>
<keyword evidence="7 14" id="KW-0812">Transmembrane</keyword>
<evidence type="ECO:0000256" key="1">
    <source>
        <dbReference type="ARBA" id="ARBA00000085"/>
    </source>
</evidence>
<dbReference type="OrthoDB" id="9795133at2"/>
<dbReference type="PANTHER" id="PTHR43065:SF10">
    <property type="entry name" value="PEROXIDE STRESS-ACTIVATED HISTIDINE KINASE MAK3"/>
    <property type="match status" value="1"/>
</dbReference>
<reference evidence="17" key="1">
    <citation type="submission" date="2018-10" db="EMBL/GenBank/DDBJ databases">
        <authorList>
            <person name="Peiro R."/>
            <person name="Begona"/>
            <person name="Cbmso G."/>
            <person name="Lopez M."/>
            <person name="Gonzalez S."/>
            <person name="Sacristan E."/>
            <person name="Castillo E."/>
        </authorList>
    </citation>
    <scope>NUCLEOTIDE SEQUENCE [LARGE SCALE GENOMIC DNA]</scope>
</reference>
<dbReference type="InterPro" id="IPR005467">
    <property type="entry name" value="His_kinase_dom"/>
</dbReference>
<organism evidence="16 17">
    <name type="scientific">Rhodoplanes serenus</name>
    <dbReference type="NCBI Taxonomy" id="200615"/>
    <lineage>
        <taxon>Bacteria</taxon>
        <taxon>Pseudomonadati</taxon>
        <taxon>Pseudomonadota</taxon>
        <taxon>Alphaproteobacteria</taxon>
        <taxon>Hyphomicrobiales</taxon>
        <taxon>Nitrobacteraceae</taxon>
        <taxon>Rhodoplanes</taxon>
    </lineage>
</organism>
<comment type="catalytic activity">
    <reaction evidence="1">
        <text>ATP + protein L-histidine = ADP + protein N-phospho-L-histidine.</text>
        <dbReference type="EC" id="2.7.13.3"/>
    </reaction>
</comment>
<dbReference type="SMART" id="SM00387">
    <property type="entry name" value="HATPase_c"/>
    <property type="match status" value="1"/>
</dbReference>
<dbReference type="EMBL" id="UWOC01000163">
    <property type="protein sequence ID" value="VCU10209.1"/>
    <property type="molecule type" value="Genomic_DNA"/>
</dbReference>
<dbReference type="Pfam" id="PF05231">
    <property type="entry name" value="MASE1"/>
    <property type="match status" value="1"/>
</dbReference>
<dbReference type="Gene3D" id="3.30.565.10">
    <property type="entry name" value="Histidine kinase-like ATPase, C-terminal domain"/>
    <property type="match status" value="1"/>
</dbReference>
<evidence type="ECO:0000256" key="13">
    <source>
        <dbReference type="ARBA" id="ARBA00023136"/>
    </source>
</evidence>
<keyword evidence="12" id="KW-0902">Two-component regulatory system</keyword>
<evidence type="ECO:0000256" key="9">
    <source>
        <dbReference type="ARBA" id="ARBA00022777"/>
    </source>
</evidence>
<dbReference type="EC" id="2.7.13.3" evidence="3"/>
<dbReference type="PROSITE" id="PS50109">
    <property type="entry name" value="HIS_KIN"/>
    <property type="match status" value="1"/>
</dbReference>
<dbReference type="InterPro" id="IPR003594">
    <property type="entry name" value="HATPase_dom"/>
</dbReference>
<keyword evidence="6" id="KW-0808">Transferase</keyword>
<evidence type="ECO:0000313" key="16">
    <source>
        <dbReference type="EMBL" id="VCU10209.1"/>
    </source>
</evidence>
<dbReference type="InterPro" id="IPR007895">
    <property type="entry name" value="MASE1"/>
</dbReference>
<feature type="domain" description="Histidine kinase" evidence="15">
    <location>
        <begin position="344"/>
        <end position="576"/>
    </location>
</feature>
<dbReference type="SUPFAM" id="SSF47384">
    <property type="entry name" value="Homodimeric domain of signal transducing histidine kinase"/>
    <property type="match status" value="1"/>
</dbReference>
<gene>
    <name evidence="16" type="primary">fixL_3</name>
    <name evidence="16" type="ORF">RHODGE_RHODGE_03395</name>
</gene>
<dbReference type="InterPro" id="IPR036890">
    <property type="entry name" value="HATPase_C_sf"/>
</dbReference>
<dbReference type="Gene3D" id="1.10.287.130">
    <property type="match status" value="1"/>
</dbReference>
<evidence type="ECO:0000313" key="17">
    <source>
        <dbReference type="Proteomes" id="UP000289200"/>
    </source>
</evidence>
<feature type="transmembrane region" description="Helical" evidence="14">
    <location>
        <begin position="100"/>
        <end position="125"/>
    </location>
</feature>
<dbReference type="PANTHER" id="PTHR43065">
    <property type="entry name" value="SENSOR HISTIDINE KINASE"/>
    <property type="match status" value="1"/>
</dbReference>
<dbReference type="Pfam" id="PF02518">
    <property type="entry name" value="HATPase_c"/>
    <property type="match status" value="1"/>
</dbReference>
<name>A0A447CY61_9BRAD</name>
<dbReference type="GO" id="GO:0000155">
    <property type="term" value="F:phosphorelay sensor kinase activity"/>
    <property type="evidence" value="ECO:0007669"/>
    <property type="project" value="InterPro"/>
</dbReference>
<feature type="transmembrane region" description="Helical" evidence="14">
    <location>
        <begin position="204"/>
        <end position="230"/>
    </location>
</feature>
<evidence type="ECO:0000256" key="3">
    <source>
        <dbReference type="ARBA" id="ARBA00012438"/>
    </source>
</evidence>
<keyword evidence="10" id="KW-0067">ATP-binding</keyword>
<evidence type="ECO:0000256" key="10">
    <source>
        <dbReference type="ARBA" id="ARBA00022840"/>
    </source>
</evidence>
<dbReference type="SUPFAM" id="SSF55874">
    <property type="entry name" value="ATPase domain of HSP90 chaperone/DNA topoisomerase II/histidine kinase"/>
    <property type="match status" value="1"/>
</dbReference>
<dbReference type="InterPro" id="IPR004358">
    <property type="entry name" value="Sig_transdc_His_kin-like_C"/>
</dbReference>
<sequence>MNRPPSPETAVTRPATPAGPDGAAGALRALPVGLAAVVVYLGLEWLGFLHEVKGLPATPWNPGLGVVFALIVLDGPPAAAVLFAGIVLAEVLVVDTALSWPLVVAVAAIETACYAAAGTVALRLFRLDVGLARLRDVLLLLGAGLAGAALVALLLTLLLIGFGELGVQDVLATTVPLLVGDVLGIAVITPLTLRLVAARRKGGLAFGAGVVAEAAAGALVIAACLWLVAASGRPDGFKYFHLLALPVVAAAVRHGLDGACLALAGVQLGLVALLHLHGHDVRAFTEYQALMGVLTATGLVAGVVVGERRTAETLARAAEARAKAKEAEAARAARFSLVSSMASALAHEINQPMTAARALARAAQHIVQTPGGDLARAEANLANAVAQIDQAGTVIRRMRDFLRRGAPVREPIAVAALLDDVLAIAGADARAHAVEVALDLSADLSADAIADLPAIAGDRVQLQQVLLNLVRNAVEAIAAAPRPPGDRKRPGGLVRIAVAARSDPPRVEIAVTDNGPGVPPHLAAHLFEPLTTSKDDGLGLGLAICASIVEAHGGHIWLQSSAPGATEFRVALPTVATTPSG</sequence>
<comment type="subcellular location">
    <subcellularLocation>
        <location evidence="2">Cell membrane</location>
        <topology evidence="2">Multi-pass membrane protein</topology>
    </subcellularLocation>
</comment>
<feature type="transmembrane region" description="Helical" evidence="14">
    <location>
        <begin position="289"/>
        <end position="306"/>
    </location>
</feature>
<dbReference type="PRINTS" id="PR00344">
    <property type="entry name" value="BCTRLSENSOR"/>
</dbReference>
<evidence type="ECO:0000256" key="5">
    <source>
        <dbReference type="ARBA" id="ARBA00022553"/>
    </source>
</evidence>
<evidence type="ECO:0000256" key="2">
    <source>
        <dbReference type="ARBA" id="ARBA00004651"/>
    </source>
</evidence>
<evidence type="ECO:0000256" key="7">
    <source>
        <dbReference type="ARBA" id="ARBA00022692"/>
    </source>
</evidence>
<evidence type="ECO:0000256" key="11">
    <source>
        <dbReference type="ARBA" id="ARBA00022989"/>
    </source>
</evidence>
<protein>
    <recommendedName>
        <fullName evidence="3">histidine kinase</fullName>
        <ecNumber evidence="3">2.7.13.3</ecNumber>
    </recommendedName>
</protein>
<evidence type="ECO:0000256" key="14">
    <source>
        <dbReference type="SAM" id="Phobius"/>
    </source>
</evidence>
<evidence type="ECO:0000256" key="4">
    <source>
        <dbReference type="ARBA" id="ARBA00022475"/>
    </source>
</evidence>